<dbReference type="AlphaFoldDB" id="A0A919MY74"/>
<reference evidence="2" key="1">
    <citation type="submission" date="2021-01" db="EMBL/GenBank/DDBJ databases">
        <title>Whole genome shotgun sequence of Actinoplanes nipponensis NBRC 14063.</title>
        <authorList>
            <person name="Komaki H."/>
            <person name="Tamura T."/>
        </authorList>
    </citation>
    <scope>NUCLEOTIDE SEQUENCE</scope>
    <source>
        <strain evidence="2">NBRC 14063</strain>
    </source>
</reference>
<feature type="compositionally biased region" description="Low complexity" evidence="1">
    <location>
        <begin position="108"/>
        <end position="121"/>
    </location>
</feature>
<evidence type="ECO:0000256" key="1">
    <source>
        <dbReference type="SAM" id="MobiDB-lite"/>
    </source>
</evidence>
<feature type="compositionally biased region" description="Basic and acidic residues" evidence="1">
    <location>
        <begin position="68"/>
        <end position="90"/>
    </location>
</feature>
<dbReference type="Proteomes" id="UP000647172">
    <property type="component" value="Unassembled WGS sequence"/>
</dbReference>
<organism evidence="2 3">
    <name type="scientific">Actinoplanes nipponensis</name>
    <dbReference type="NCBI Taxonomy" id="135950"/>
    <lineage>
        <taxon>Bacteria</taxon>
        <taxon>Bacillati</taxon>
        <taxon>Actinomycetota</taxon>
        <taxon>Actinomycetes</taxon>
        <taxon>Micromonosporales</taxon>
        <taxon>Micromonosporaceae</taxon>
        <taxon>Actinoplanes</taxon>
    </lineage>
</organism>
<accession>A0A919MY74</accession>
<keyword evidence="3" id="KW-1185">Reference proteome</keyword>
<dbReference type="RefSeq" id="WP_344935405.1">
    <property type="nucleotide sequence ID" value="NZ_BAAAYJ010000084.1"/>
</dbReference>
<name>A0A919MY74_9ACTN</name>
<evidence type="ECO:0000313" key="3">
    <source>
        <dbReference type="Proteomes" id="UP000647172"/>
    </source>
</evidence>
<evidence type="ECO:0000313" key="2">
    <source>
        <dbReference type="EMBL" id="GIE54200.1"/>
    </source>
</evidence>
<dbReference type="Gene3D" id="3.40.50.2300">
    <property type="match status" value="1"/>
</dbReference>
<dbReference type="EMBL" id="BOMQ01000097">
    <property type="protein sequence ID" value="GIE54200.1"/>
    <property type="molecule type" value="Genomic_DNA"/>
</dbReference>
<gene>
    <name evidence="2" type="ORF">Ani05nite_77340</name>
</gene>
<protein>
    <submittedName>
        <fullName evidence="2">Uncharacterized protein</fullName>
    </submittedName>
</protein>
<feature type="region of interest" description="Disordered" evidence="1">
    <location>
        <begin position="62"/>
        <end position="138"/>
    </location>
</feature>
<comment type="caution">
    <text evidence="2">The sequence shown here is derived from an EMBL/GenBank/DDBJ whole genome shotgun (WGS) entry which is preliminary data.</text>
</comment>
<sequence>MVTRRDVARLADVPQSPASYVLSGRRPARSRCDAIVLTDIETHDARIPVAAGPAVPVIPIGVPADPHGPPRVDLDSARAGRPAVDHEPAGHQRLAGAAGGVPTDHARAVPAARPRRAGPGARRADRPTPHPARTTRSG</sequence>
<proteinExistence type="predicted"/>